<organism evidence="1 2">
    <name type="scientific">Fictibacillus enclensis</name>
    <dbReference type="NCBI Taxonomy" id="1017270"/>
    <lineage>
        <taxon>Bacteria</taxon>
        <taxon>Bacillati</taxon>
        <taxon>Bacillota</taxon>
        <taxon>Bacilli</taxon>
        <taxon>Bacillales</taxon>
        <taxon>Fictibacillaceae</taxon>
        <taxon>Fictibacillus</taxon>
    </lineage>
</organism>
<accession>A0A0V8J7R0</accession>
<gene>
    <name evidence="1" type="ORF">AS030_11325</name>
</gene>
<dbReference type="RefSeq" id="WP_061971964.1">
    <property type="nucleotide sequence ID" value="NZ_CP126109.1"/>
</dbReference>
<evidence type="ECO:0008006" key="3">
    <source>
        <dbReference type="Google" id="ProtNLM"/>
    </source>
</evidence>
<evidence type="ECO:0000313" key="2">
    <source>
        <dbReference type="Proteomes" id="UP000054099"/>
    </source>
</evidence>
<dbReference type="Proteomes" id="UP000054099">
    <property type="component" value="Unassembled WGS sequence"/>
</dbReference>
<sequence length="90" mass="10258">MNTRRVIGIYPSENKVLNKLKLLKKDGMKTEHMIIVNPSEPQKNLPAPPNILQKLIMIGVSESEAKLYAEVLKEGQYILLNTVTHKKYLT</sequence>
<dbReference type="EMBL" id="LNQN01000002">
    <property type="protein sequence ID" value="KSU83167.1"/>
    <property type="molecule type" value="Genomic_DNA"/>
</dbReference>
<keyword evidence="2" id="KW-1185">Reference proteome</keyword>
<dbReference type="AlphaFoldDB" id="A0A0V8J7R0"/>
<evidence type="ECO:0000313" key="1">
    <source>
        <dbReference type="EMBL" id="KSU83167.1"/>
    </source>
</evidence>
<proteinExistence type="predicted"/>
<comment type="caution">
    <text evidence="1">The sequence shown here is derived from an EMBL/GenBank/DDBJ whole genome shotgun (WGS) entry which is preliminary data.</text>
</comment>
<protein>
    <recommendedName>
        <fullName evidence="3">General stress protein 17M-like domain-containing protein</fullName>
    </recommendedName>
</protein>
<dbReference type="OrthoDB" id="2973240at2"/>
<reference evidence="1 2" key="1">
    <citation type="journal article" date="2014" name="Antonie Van Leeuwenhoek">
        <title>Fictibacillus enclensis sp. nov., isolated from marine sediment.</title>
        <authorList>
            <person name="Dastager S.G."/>
            <person name="Mawlankar R."/>
            <person name="Srinivasan K."/>
            <person name="Tang S.K."/>
            <person name="Lee J.C."/>
            <person name="Ramana V.V."/>
            <person name="Shouche Y.S."/>
        </authorList>
    </citation>
    <scope>NUCLEOTIDE SEQUENCE [LARGE SCALE GENOMIC DNA]</scope>
    <source>
        <strain evidence="1 2">NIO-1003</strain>
    </source>
</reference>
<name>A0A0V8J7R0_9BACL</name>